<gene>
    <name evidence="1" type="ORF">X560_2641</name>
</gene>
<protein>
    <submittedName>
        <fullName evidence="1">Uncharacterized protein</fullName>
    </submittedName>
</protein>
<comment type="caution">
    <text evidence="1">The sequence shown here is derived from an EMBL/GenBank/DDBJ whole genome shotgun (WGS) entry which is preliminary data.</text>
</comment>
<sequence length="37" mass="4544">MKIPKLPFLTNVVSSLFPRWFFYVFKQKEVMHARLML</sequence>
<proteinExistence type="predicted"/>
<keyword evidence="2" id="KW-1185">Reference proteome</keyword>
<reference evidence="1 2" key="1">
    <citation type="journal article" date="2015" name="Genome Biol. Evol.">
        <title>Comparative Genomics of Listeria Sensu Lato: Genus-Wide Differences in Evolutionary Dynamics and the Progressive Gain of Complex, Potentially Pathogenicity-Related Traits through Lateral Gene Transfer.</title>
        <authorList>
            <person name="Chiara M."/>
            <person name="Caruso M."/>
            <person name="D'Erchia A.M."/>
            <person name="Manzari C."/>
            <person name="Fraccalvieri R."/>
            <person name="Goffredo E."/>
            <person name="Latorre L."/>
            <person name="Miccolupo A."/>
            <person name="Padalino I."/>
            <person name="Santagada G."/>
            <person name="Chiocco D."/>
            <person name="Pesole G."/>
            <person name="Horner D.S."/>
            <person name="Parisi A."/>
        </authorList>
    </citation>
    <scope>NUCLEOTIDE SEQUENCE [LARGE SCALE GENOMIC DNA]</scope>
    <source>
        <strain evidence="1 2">1991</strain>
    </source>
</reference>
<accession>A0A0J8G5H5</accession>
<evidence type="ECO:0000313" key="2">
    <source>
        <dbReference type="Proteomes" id="UP000052258"/>
    </source>
</evidence>
<dbReference type="AlphaFoldDB" id="A0A0J8G5H5"/>
<evidence type="ECO:0000313" key="1">
    <source>
        <dbReference type="EMBL" id="KMT57820.1"/>
    </source>
</evidence>
<organism evidence="1 2">
    <name type="scientific">Listeria fleischmannii 1991</name>
    <dbReference type="NCBI Taxonomy" id="1430899"/>
    <lineage>
        <taxon>Bacteria</taxon>
        <taxon>Bacillati</taxon>
        <taxon>Bacillota</taxon>
        <taxon>Bacilli</taxon>
        <taxon>Bacillales</taxon>
        <taxon>Listeriaceae</taxon>
        <taxon>Listeria</taxon>
    </lineage>
</organism>
<dbReference type="EMBL" id="AZHO01000039">
    <property type="protein sequence ID" value="KMT57820.1"/>
    <property type="molecule type" value="Genomic_DNA"/>
</dbReference>
<dbReference type="Proteomes" id="UP000052258">
    <property type="component" value="Unassembled WGS sequence"/>
</dbReference>
<name>A0A0J8G5H5_9LIST</name>